<organism evidence="1 2">
    <name type="scientific">Bauhinia variegata</name>
    <name type="common">Purple orchid tree</name>
    <name type="synonym">Phanera variegata</name>
    <dbReference type="NCBI Taxonomy" id="167791"/>
    <lineage>
        <taxon>Eukaryota</taxon>
        <taxon>Viridiplantae</taxon>
        <taxon>Streptophyta</taxon>
        <taxon>Embryophyta</taxon>
        <taxon>Tracheophyta</taxon>
        <taxon>Spermatophyta</taxon>
        <taxon>Magnoliopsida</taxon>
        <taxon>eudicotyledons</taxon>
        <taxon>Gunneridae</taxon>
        <taxon>Pentapetalae</taxon>
        <taxon>rosids</taxon>
        <taxon>fabids</taxon>
        <taxon>Fabales</taxon>
        <taxon>Fabaceae</taxon>
        <taxon>Cercidoideae</taxon>
        <taxon>Cercideae</taxon>
        <taxon>Bauhiniinae</taxon>
        <taxon>Bauhinia</taxon>
    </lineage>
</organism>
<keyword evidence="2" id="KW-1185">Reference proteome</keyword>
<reference evidence="1 2" key="1">
    <citation type="journal article" date="2022" name="DNA Res.">
        <title>Chromosomal-level genome assembly of the orchid tree Bauhinia variegata (Leguminosae; Cercidoideae) supports the allotetraploid origin hypothesis of Bauhinia.</title>
        <authorList>
            <person name="Zhong Y."/>
            <person name="Chen Y."/>
            <person name="Zheng D."/>
            <person name="Pang J."/>
            <person name="Liu Y."/>
            <person name="Luo S."/>
            <person name="Meng S."/>
            <person name="Qian L."/>
            <person name="Wei D."/>
            <person name="Dai S."/>
            <person name="Zhou R."/>
        </authorList>
    </citation>
    <scope>NUCLEOTIDE SEQUENCE [LARGE SCALE GENOMIC DNA]</scope>
    <source>
        <strain evidence="1">BV-YZ2020</strain>
    </source>
</reference>
<proteinExistence type="predicted"/>
<sequence>MEELKDSLPKKAASFVKENEEEDGLSDSLSEERKFEGSQEGIGENDWIHEASDQNLKDGFSRAVLLFALELGRLNSKLKSMTKDVDHQRQLRLIHEKFKEEVNPHLQDCRSTVEGLESDQIEIKGALEKQIGKEQLLQLKHVMTMCTKEGILN</sequence>
<name>A0ACB9PP42_BAUVA</name>
<protein>
    <submittedName>
        <fullName evidence="1">Uncharacterized protein</fullName>
    </submittedName>
</protein>
<gene>
    <name evidence="1" type="ORF">L6164_010370</name>
</gene>
<comment type="caution">
    <text evidence="1">The sequence shown here is derived from an EMBL/GenBank/DDBJ whole genome shotgun (WGS) entry which is preliminary data.</text>
</comment>
<evidence type="ECO:0000313" key="1">
    <source>
        <dbReference type="EMBL" id="KAI4349819.1"/>
    </source>
</evidence>
<accession>A0ACB9PP42</accession>
<dbReference type="EMBL" id="CM039429">
    <property type="protein sequence ID" value="KAI4349819.1"/>
    <property type="molecule type" value="Genomic_DNA"/>
</dbReference>
<dbReference type="Proteomes" id="UP000828941">
    <property type="component" value="Chromosome 4"/>
</dbReference>
<evidence type="ECO:0000313" key="2">
    <source>
        <dbReference type="Proteomes" id="UP000828941"/>
    </source>
</evidence>